<dbReference type="EMBL" id="CAFBMK010000118">
    <property type="protein sequence ID" value="CAB4923300.1"/>
    <property type="molecule type" value="Genomic_DNA"/>
</dbReference>
<accession>A0A6J7HYH8</accession>
<reference evidence="1" key="1">
    <citation type="submission" date="2020-05" db="EMBL/GenBank/DDBJ databases">
        <authorList>
            <person name="Chiriac C."/>
            <person name="Salcher M."/>
            <person name="Ghai R."/>
            <person name="Kavagutti S V."/>
        </authorList>
    </citation>
    <scope>NUCLEOTIDE SEQUENCE</scope>
</reference>
<proteinExistence type="predicted"/>
<organism evidence="1">
    <name type="scientific">freshwater metagenome</name>
    <dbReference type="NCBI Taxonomy" id="449393"/>
    <lineage>
        <taxon>unclassified sequences</taxon>
        <taxon>metagenomes</taxon>
        <taxon>ecological metagenomes</taxon>
    </lineage>
</organism>
<dbReference type="AlphaFoldDB" id="A0A6J7HYH8"/>
<gene>
    <name evidence="1" type="ORF">UFOPK3564_01962</name>
</gene>
<sequence length="135" mass="14777">MFDDDAGIADLPSAEADRRARRFLARHGVARALALAEVRRFDRSARTDRLPEPGDPVLRDAEAFRDALRRARDAPTTIRQLAIGGAELQELGLRPGRAHGEVLRELLALVVDDPALNEPARLRTLAAERVAARAG</sequence>
<dbReference type="SUPFAM" id="SSF81891">
    <property type="entry name" value="Poly A polymerase C-terminal region-like"/>
    <property type="match status" value="1"/>
</dbReference>
<protein>
    <submittedName>
        <fullName evidence="1">Unannotated protein</fullName>
    </submittedName>
</protein>
<evidence type="ECO:0000313" key="1">
    <source>
        <dbReference type="EMBL" id="CAB4923300.1"/>
    </source>
</evidence>
<name>A0A6J7HYH8_9ZZZZ</name>